<comment type="caution">
    <text evidence="1">The sequence shown here is derived from an EMBL/GenBank/DDBJ whole genome shotgun (WGS) entry which is preliminary data.</text>
</comment>
<gene>
    <name evidence="1" type="ORF">A0H81_04633</name>
</gene>
<sequence length="148" mass="16380">MWGSVSTAEERVTAVVKFSPLLNGARALSVTALLNERAKVCVWMGTQENTQIVSITRHSEMVDEKVFVERHHRHNAPVLHHSMQTSHQSTQWSSAPAAGTSGAIFFQFLITIAGAHAPKARVNQIYIHDLFGHGILKYGALTSHVHFE</sequence>
<dbReference type="STRING" id="5627.A0A1C7MH63"/>
<name>A0A1C7MH63_GRIFR</name>
<dbReference type="AlphaFoldDB" id="A0A1C7MH63"/>
<proteinExistence type="predicted"/>
<dbReference type="EMBL" id="LUGG01000004">
    <property type="protein sequence ID" value="OBZ75696.1"/>
    <property type="molecule type" value="Genomic_DNA"/>
</dbReference>
<keyword evidence="2" id="KW-1185">Reference proteome</keyword>
<dbReference type="Proteomes" id="UP000092993">
    <property type="component" value="Unassembled WGS sequence"/>
</dbReference>
<protein>
    <submittedName>
        <fullName evidence="1">Uncharacterized protein</fullName>
    </submittedName>
</protein>
<evidence type="ECO:0000313" key="1">
    <source>
        <dbReference type="EMBL" id="OBZ75696.1"/>
    </source>
</evidence>
<dbReference type="OrthoDB" id="2333384at2759"/>
<reference evidence="1 2" key="1">
    <citation type="submission" date="2016-03" db="EMBL/GenBank/DDBJ databases">
        <title>Whole genome sequencing of Grifola frondosa 9006-11.</title>
        <authorList>
            <person name="Min B."/>
            <person name="Park H."/>
            <person name="Kim J.-G."/>
            <person name="Cho H."/>
            <person name="Oh Y.-L."/>
            <person name="Kong W.-S."/>
            <person name="Choi I.-G."/>
        </authorList>
    </citation>
    <scope>NUCLEOTIDE SEQUENCE [LARGE SCALE GENOMIC DNA]</scope>
    <source>
        <strain evidence="1 2">9006-11</strain>
    </source>
</reference>
<evidence type="ECO:0000313" key="2">
    <source>
        <dbReference type="Proteomes" id="UP000092993"/>
    </source>
</evidence>
<organism evidence="1 2">
    <name type="scientific">Grifola frondosa</name>
    <name type="common">Maitake</name>
    <name type="synonym">Polyporus frondosus</name>
    <dbReference type="NCBI Taxonomy" id="5627"/>
    <lineage>
        <taxon>Eukaryota</taxon>
        <taxon>Fungi</taxon>
        <taxon>Dikarya</taxon>
        <taxon>Basidiomycota</taxon>
        <taxon>Agaricomycotina</taxon>
        <taxon>Agaricomycetes</taxon>
        <taxon>Polyporales</taxon>
        <taxon>Grifolaceae</taxon>
        <taxon>Grifola</taxon>
    </lineage>
</organism>
<accession>A0A1C7MH63</accession>